<keyword evidence="4" id="KW-1185">Reference proteome</keyword>
<feature type="compositionally biased region" description="Low complexity" evidence="1">
    <location>
        <begin position="43"/>
        <end position="54"/>
    </location>
</feature>
<dbReference type="InParanoid" id="D8LBJ2"/>
<proteinExistence type="predicted"/>
<feature type="signal peptide" evidence="2">
    <location>
        <begin position="1"/>
        <end position="18"/>
    </location>
</feature>
<feature type="region of interest" description="Disordered" evidence="1">
    <location>
        <begin position="85"/>
        <end position="224"/>
    </location>
</feature>
<feature type="region of interest" description="Disordered" evidence="1">
    <location>
        <begin position="43"/>
        <end position="63"/>
    </location>
</feature>
<evidence type="ECO:0008006" key="5">
    <source>
        <dbReference type="Google" id="ProtNLM"/>
    </source>
</evidence>
<dbReference type="OrthoDB" id="10397089at2759"/>
<gene>
    <name evidence="3" type="ORF">Esi_0000_0485</name>
</gene>
<name>D8LBJ2_ECTSI</name>
<evidence type="ECO:0000256" key="1">
    <source>
        <dbReference type="SAM" id="MobiDB-lite"/>
    </source>
</evidence>
<organism evidence="3 4">
    <name type="scientific">Ectocarpus siliculosus</name>
    <name type="common">Brown alga</name>
    <name type="synonym">Conferva siliculosa</name>
    <dbReference type="NCBI Taxonomy" id="2880"/>
    <lineage>
        <taxon>Eukaryota</taxon>
        <taxon>Sar</taxon>
        <taxon>Stramenopiles</taxon>
        <taxon>Ochrophyta</taxon>
        <taxon>PX clade</taxon>
        <taxon>Phaeophyceae</taxon>
        <taxon>Ectocarpales</taxon>
        <taxon>Ectocarpaceae</taxon>
        <taxon>Ectocarpus</taxon>
    </lineage>
</organism>
<dbReference type="EMBL" id="FN647682">
    <property type="protein sequence ID" value="CBN76701.1"/>
    <property type="molecule type" value="Genomic_DNA"/>
</dbReference>
<accession>D8LBJ2</accession>
<protein>
    <recommendedName>
        <fullName evidence="5">Secreted protein</fullName>
    </recommendedName>
</protein>
<dbReference type="Proteomes" id="UP000002630">
    <property type="component" value="Linkage Group LG01"/>
</dbReference>
<dbReference type="AlphaFoldDB" id="D8LBJ2"/>
<sequence length="224" mass="22778">MKQHLVVACLCLLASVDGSAPLLARPAPVQRAGFIVNEGGSKIVSGDSSSSSGSNVVTEEAAATPERPSFVSVGIRSGCAREKAATTATLRNKDRAGTSAASRLRGGSTWIPNPPVMVRESDTTPKTHNSAAEPVSSHPPTGASGSSSCHSRHGAEFAVSKQRIVDDSDSDTDSSFVEDEDQGGVAGSGGGGGGGRVGALPSFPRTLPATHGKAPFNKKFAWVP</sequence>
<evidence type="ECO:0000313" key="4">
    <source>
        <dbReference type="Proteomes" id="UP000002630"/>
    </source>
</evidence>
<feature type="compositionally biased region" description="Acidic residues" evidence="1">
    <location>
        <begin position="167"/>
        <end position="182"/>
    </location>
</feature>
<evidence type="ECO:0000313" key="3">
    <source>
        <dbReference type="EMBL" id="CBN76701.1"/>
    </source>
</evidence>
<feature type="compositionally biased region" description="Gly residues" evidence="1">
    <location>
        <begin position="184"/>
        <end position="197"/>
    </location>
</feature>
<evidence type="ECO:0000256" key="2">
    <source>
        <dbReference type="SAM" id="SignalP"/>
    </source>
</evidence>
<keyword evidence="2" id="KW-0732">Signal</keyword>
<feature type="chain" id="PRO_5003117009" description="Secreted protein" evidence="2">
    <location>
        <begin position="19"/>
        <end position="224"/>
    </location>
</feature>
<reference evidence="3 4" key="1">
    <citation type="journal article" date="2010" name="Nature">
        <title>The Ectocarpus genome and the independent evolution of multicellularity in brown algae.</title>
        <authorList>
            <person name="Cock J.M."/>
            <person name="Sterck L."/>
            <person name="Rouze P."/>
            <person name="Scornet D."/>
            <person name="Allen A.E."/>
            <person name="Amoutzias G."/>
            <person name="Anthouard V."/>
            <person name="Artiguenave F."/>
            <person name="Aury J.M."/>
            <person name="Badger J.H."/>
            <person name="Beszteri B."/>
            <person name="Billiau K."/>
            <person name="Bonnet E."/>
            <person name="Bothwell J.H."/>
            <person name="Bowler C."/>
            <person name="Boyen C."/>
            <person name="Brownlee C."/>
            <person name="Carrano C.J."/>
            <person name="Charrier B."/>
            <person name="Cho G.Y."/>
            <person name="Coelho S.M."/>
            <person name="Collen J."/>
            <person name="Corre E."/>
            <person name="Da Silva C."/>
            <person name="Delage L."/>
            <person name="Delaroque N."/>
            <person name="Dittami S.M."/>
            <person name="Doulbeau S."/>
            <person name="Elias M."/>
            <person name="Farnham G."/>
            <person name="Gachon C.M."/>
            <person name="Gschloessl B."/>
            <person name="Heesch S."/>
            <person name="Jabbari K."/>
            <person name="Jubin C."/>
            <person name="Kawai H."/>
            <person name="Kimura K."/>
            <person name="Kloareg B."/>
            <person name="Kupper F.C."/>
            <person name="Lang D."/>
            <person name="Le Bail A."/>
            <person name="Leblanc C."/>
            <person name="Lerouge P."/>
            <person name="Lohr M."/>
            <person name="Lopez P.J."/>
            <person name="Martens C."/>
            <person name="Maumus F."/>
            <person name="Michel G."/>
            <person name="Miranda-Saavedra D."/>
            <person name="Morales J."/>
            <person name="Moreau H."/>
            <person name="Motomura T."/>
            <person name="Nagasato C."/>
            <person name="Napoli C.A."/>
            <person name="Nelson D.R."/>
            <person name="Nyvall-Collen P."/>
            <person name="Peters A.F."/>
            <person name="Pommier C."/>
            <person name="Potin P."/>
            <person name="Poulain J."/>
            <person name="Quesneville H."/>
            <person name="Read B."/>
            <person name="Rensing S.A."/>
            <person name="Ritter A."/>
            <person name="Rousvoal S."/>
            <person name="Samanta M."/>
            <person name="Samson G."/>
            <person name="Schroeder D.C."/>
            <person name="Segurens B."/>
            <person name="Strittmatter M."/>
            <person name="Tonon T."/>
            <person name="Tregear J.W."/>
            <person name="Valentin K."/>
            <person name="von Dassow P."/>
            <person name="Yamagishi T."/>
            <person name="Van de Peer Y."/>
            <person name="Wincker P."/>
        </authorList>
    </citation>
    <scope>NUCLEOTIDE SEQUENCE [LARGE SCALE GENOMIC DNA]</scope>
    <source>
        <strain evidence="4">Ec32 / CCAP1310/4</strain>
    </source>
</reference>
<dbReference type="EMBL" id="FN649726">
    <property type="protein sequence ID" value="CBN76701.1"/>
    <property type="molecule type" value="Genomic_DNA"/>
</dbReference>